<comment type="similarity">
    <text evidence="3">Belongs to the KHG/KDPG aldolase family.</text>
</comment>
<sequence>MIAPPAAGIEAMQAEVARLCTLAPVIPVIVVEDLSQAVPMAQALVAGGLPVLEVTLRSAVALDAIALMAKVPGAVVGAGTVVRPDQIAAVRAAGARFMVSPGAYPELVTAALDSGIPFLPGAATPSEMMALLSRGIRHQKLFPATVVGGLDMLKALASPLSAIRFCPTGGVTAETAPTFLSLPNVLCVGGSWVTPKPAIQAGDWATVERLAREAAALRKSSVQGS</sequence>
<dbReference type="GO" id="GO:0008675">
    <property type="term" value="F:2-dehydro-3-deoxy-phosphogluconate aldolase activity"/>
    <property type="evidence" value="ECO:0007669"/>
    <property type="project" value="UniProtKB-EC"/>
</dbReference>
<dbReference type="PROSITE" id="PS00159">
    <property type="entry name" value="ALDOLASE_KDPG_KHG_1"/>
    <property type="match status" value="1"/>
</dbReference>
<evidence type="ECO:0000256" key="1">
    <source>
        <dbReference type="ARBA" id="ARBA00000654"/>
    </source>
</evidence>
<comment type="pathway">
    <text evidence="2">Carbohydrate acid metabolism; 2-dehydro-3-deoxy-D-gluconate degradation; D-glyceraldehyde 3-phosphate and pyruvate from 2-dehydro-3-deoxy-D-gluconate: step 2/2.</text>
</comment>
<evidence type="ECO:0000256" key="5">
    <source>
        <dbReference type="ARBA" id="ARBA00013063"/>
    </source>
</evidence>
<dbReference type="NCBIfam" id="TIGR01182">
    <property type="entry name" value="eda"/>
    <property type="match status" value="1"/>
</dbReference>
<evidence type="ECO:0000256" key="6">
    <source>
        <dbReference type="ARBA" id="ARBA00023239"/>
    </source>
</evidence>
<comment type="catalytic activity">
    <reaction evidence="1">
        <text>2-dehydro-3-deoxy-6-phospho-D-gluconate = D-glyceraldehyde 3-phosphate + pyruvate</text>
        <dbReference type="Rhea" id="RHEA:17089"/>
        <dbReference type="ChEBI" id="CHEBI:15361"/>
        <dbReference type="ChEBI" id="CHEBI:57569"/>
        <dbReference type="ChEBI" id="CHEBI:59776"/>
        <dbReference type="EC" id="4.1.2.14"/>
    </reaction>
</comment>
<organism evidence="8 9">
    <name type="scientific">Aerophototrophica crusticola</name>
    <dbReference type="NCBI Taxonomy" id="1709002"/>
    <lineage>
        <taxon>Bacteria</taxon>
        <taxon>Pseudomonadati</taxon>
        <taxon>Pseudomonadota</taxon>
        <taxon>Alphaproteobacteria</taxon>
        <taxon>Rhodospirillales</taxon>
        <taxon>Rhodospirillaceae</taxon>
        <taxon>Aerophototrophica</taxon>
    </lineage>
</organism>
<dbReference type="KEGG" id="acru:HHL28_01900"/>
<dbReference type="AlphaFoldDB" id="A0A858RCE1"/>
<evidence type="ECO:0000256" key="4">
    <source>
        <dbReference type="ARBA" id="ARBA00011233"/>
    </source>
</evidence>
<comment type="subunit">
    <text evidence="4">Homotrimer.</text>
</comment>
<accession>A0A858RCE1</accession>
<dbReference type="PANTHER" id="PTHR30246">
    <property type="entry name" value="2-KETO-3-DEOXY-6-PHOSPHOGLUCONATE ALDOLASE"/>
    <property type="match status" value="1"/>
</dbReference>
<gene>
    <name evidence="8" type="primary">eda</name>
    <name evidence="8" type="ORF">HHL28_01900</name>
</gene>
<evidence type="ECO:0000256" key="3">
    <source>
        <dbReference type="ARBA" id="ARBA00006906"/>
    </source>
</evidence>
<reference evidence="8" key="1">
    <citation type="submission" date="2020-04" db="EMBL/GenBank/DDBJ databases">
        <title>A desert anoxygenic phototrophic bacterium fixes CO2 using RubisCO under aerobic conditions.</title>
        <authorList>
            <person name="Tang K."/>
        </authorList>
    </citation>
    <scope>NUCLEOTIDE SEQUENCE [LARGE SCALE GENOMIC DNA]</scope>
    <source>
        <strain evidence="8">MIMtkB3</strain>
    </source>
</reference>
<evidence type="ECO:0000256" key="7">
    <source>
        <dbReference type="ARBA" id="ARBA00023277"/>
    </source>
</evidence>
<dbReference type="SUPFAM" id="SSF51569">
    <property type="entry name" value="Aldolase"/>
    <property type="match status" value="1"/>
</dbReference>
<keyword evidence="6 8" id="KW-0456">Lyase</keyword>
<keyword evidence="9" id="KW-1185">Reference proteome</keyword>
<dbReference type="NCBIfam" id="NF004325">
    <property type="entry name" value="PRK05718.1"/>
    <property type="match status" value="1"/>
</dbReference>
<dbReference type="EC" id="4.1.2.14" evidence="5"/>
<dbReference type="Gene3D" id="3.20.20.70">
    <property type="entry name" value="Aldolase class I"/>
    <property type="match status" value="1"/>
</dbReference>
<dbReference type="CDD" id="cd00452">
    <property type="entry name" value="KDPG_aldolase"/>
    <property type="match status" value="1"/>
</dbReference>
<dbReference type="EMBL" id="CP051775">
    <property type="protein sequence ID" value="QJE74743.1"/>
    <property type="molecule type" value="Genomic_DNA"/>
</dbReference>
<dbReference type="Proteomes" id="UP000501891">
    <property type="component" value="Chromosome"/>
</dbReference>
<protein>
    <recommendedName>
        <fullName evidence="5">2-dehydro-3-deoxy-phosphogluconate aldolase</fullName>
        <ecNumber evidence="5">4.1.2.14</ecNumber>
    </recommendedName>
</protein>
<evidence type="ECO:0000256" key="2">
    <source>
        <dbReference type="ARBA" id="ARBA00004736"/>
    </source>
</evidence>
<dbReference type="PANTHER" id="PTHR30246:SF1">
    <property type="entry name" value="2-DEHYDRO-3-DEOXY-6-PHOSPHOGALACTONATE ALDOLASE-RELATED"/>
    <property type="match status" value="1"/>
</dbReference>
<dbReference type="InterPro" id="IPR031337">
    <property type="entry name" value="KDPG/KHG_AS_1"/>
</dbReference>
<dbReference type="InterPro" id="IPR013785">
    <property type="entry name" value="Aldolase_TIM"/>
</dbReference>
<keyword evidence="7" id="KW-0119">Carbohydrate metabolism</keyword>
<dbReference type="InterPro" id="IPR000887">
    <property type="entry name" value="Aldlse_KDPG_KHG"/>
</dbReference>
<proteinExistence type="inferred from homology"/>
<evidence type="ECO:0000313" key="8">
    <source>
        <dbReference type="EMBL" id="QJE74743.1"/>
    </source>
</evidence>
<evidence type="ECO:0000313" key="9">
    <source>
        <dbReference type="Proteomes" id="UP000501891"/>
    </source>
</evidence>
<dbReference type="Pfam" id="PF01081">
    <property type="entry name" value="Aldolase"/>
    <property type="match status" value="1"/>
</dbReference>
<name>A0A858RCE1_9PROT</name>